<dbReference type="RefSeq" id="WP_234864342.1">
    <property type="nucleotide sequence ID" value="NZ_JAKEVY010000001.1"/>
</dbReference>
<feature type="signal peptide" evidence="1">
    <location>
        <begin position="1"/>
        <end position="20"/>
    </location>
</feature>
<protein>
    <submittedName>
        <fullName evidence="2">DUF2911 domain-containing protein</fullName>
    </submittedName>
</protein>
<feature type="chain" id="PRO_5045404741" evidence="1">
    <location>
        <begin position="21"/>
        <end position="277"/>
    </location>
</feature>
<dbReference type="Gene3D" id="1.25.40.10">
    <property type="entry name" value="Tetratricopeptide repeat domain"/>
    <property type="match status" value="1"/>
</dbReference>
<comment type="caution">
    <text evidence="2">The sequence shown here is derived from an EMBL/GenBank/DDBJ whole genome shotgun (WGS) entry which is preliminary data.</text>
</comment>
<evidence type="ECO:0000313" key="2">
    <source>
        <dbReference type="EMBL" id="MCF1713815.1"/>
    </source>
</evidence>
<keyword evidence="3" id="KW-1185">Reference proteome</keyword>
<evidence type="ECO:0000256" key="1">
    <source>
        <dbReference type="SAM" id="SignalP"/>
    </source>
</evidence>
<reference evidence="2 3" key="1">
    <citation type="submission" date="2022-01" db="EMBL/GenBank/DDBJ databases">
        <title>Flavihumibacter sp. nov., isolated from sediment of a river.</title>
        <authorList>
            <person name="Liu H."/>
        </authorList>
    </citation>
    <scope>NUCLEOTIDE SEQUENCE [LARGE SCALE GENOMIC DNA]</scope>
    <source>
        <strain evidence="2 3">RY-1</strain>
    </source>
</reference>
<dbReference type="InterPro" id="IPR011990">
    <property type="entry name" value="TPR-like_helical_dom_sf"/>
</dbReference>
<accession>A0ABS9BER9</accession>
<dbReference type="Pfam" id="PF13431">
    <property type="entry name" value="TPR_17"/>
    <property type="match status" value="1"/>
</dbReference>
<evidence type="ECO:0000313" key="3">
    <source>
        <dbReference type="Proteomes" id="UP001200145"/>
    </source>
</evidence>
<keyword evidence="1" id="KW-0732">Signal</keyword>
<dbReference type="InterPro" id="IPR021314">
    <property type="entry name" value="DUF2911"/>
</dbReference>
<organism evidence="2 3">
    <name type="scientific">Flavihumibacter fluminis</name>
    <dbReference type="NCBI Taxonomy" id="2909236"/>
    <lineage>
        <taxon>Bacteria</taxon>
        <taxon>Pseudomonadati</taxon>
        <taxon>Bacteroidota</taxon>
        <taxon>Chitinophagia</taxon>
        <taxon>Chitinophagales</taxon>
        <taxon>Chitinophagaceae</taxon>
        <taxon>Flavihumibacter</taxon>
    </lineage>
</organism>
<dbReference type="Proteomes" id="UP001200145">
    <property type="component" value="Unassembled WGS sequence"/>
</dbReference>
<gene>
    <name evidence="2" type="ORF">L0U88_04125</name>
</gene>
<sequence>MKKIILTLSVAFCILQGAQAQLKTPQPSPAAYIKQEFALSNVELSYSRPAMRNRAIFGDLVPYGKVWRTGANAATTITFGDDVEFGGKPVPAGKYGLLTIPGASEWVVILTRQLDVTSPAAYKQDQDVVRITVRPESLPFSLETFMIGFDNIQPTSMNMDIVWDRTVVTVPIKANIDGKVMAQIQELEKGDKFPYFQAAMYYMENGKDMNKALTWLTKATEQNPKAFWVHHQRANCLAKLGKKAEAIAAANKSMELAKDAKNDDYVVLNQKLLASLK</sequence>
<dbReference type="Pfam" id="PF11138">
    <property type="entry name" value="DUF2911"/>
    <property type="match status" value="1"/>
</dbReference>
<dbReference type="SUPFAM" id="SSF48452">
    <property type="entry name" value="TPR-like"/>
    <property type="match status" value="1"/>
</dbReference>
<dbReference type="EMBL" id="JAKEVY010000001">
    <property type="protein sequence ID" value="MCF1713815.1"/>
    <property type="molecule type" value="Genomic_DNA"/>
</dbReference>
<proteinExistence type="predicted"/>
<name>A0ABS9BER9_9BACT</name>